<name>A0A2T7BNU9_9BACT</name>
<dbReference type="Gene3D" id="3.40.630.10">
    <property type="entry name" value="Zn peptidases"/>
    <property type="match status" value="1"/>
</dbReference>
<dbReference type="Proteomes" id="UP000244450">
    <property type="component" value="Unassembled WGS sequence"/>
</dbReference>
<organism evidence="3 4">
    <name type="scientific">Chitinophaga parva</name>
    <dbReference type="NCBI Taxonomy" id="2169414"/>
    <lineage>
        <taxon>Bacteria</taxon>
        <taxon>Pseudomonadati</taxon>
        <taxon>Bacteroidota</taxon>
        <taxon>Chitinophagia</taxon>
        <taxon>Chitinophagales</taxon>
        <taxon>Chitinophagaceae</taxon>
        <taxon>Chitinophaga</taxon>
    </lineage>
</organism>
<dbReference type="GO" id="GO:0004181">
    <property type="term" value="F:metallocarboxypeptidase activity"/>
    <property type="evidence" value="ECO:0007669"/>
    <property type="project" value="InterPro"/>
</dbReference>
<dbReference type="GO" id="GO:0006508">
    <property type="term" value="P:proteolysis"/>
    <property type="evidence" value="ECO:0007669"/>
    <property type="project" value="InterPro"/>
</dbReference>
<feature type="chain" id="PRO_5015767142" description="Peptidase M14 domain-containing protein" evidence="1">
    <location>
        <begin position="30"/>
        <end position="588"/>
    </location>
</feature>
<dbReference type="AlphaFoldDB" id="A0A2T7BNU9"/>
<protein>
    <recommendedName>
        <fullName evidence="2">Peptidase M14 domain-containing protein</fullName>
    </recommendedName>
</protein>
<dbReference type="OrthoDB" id="9767214at2"/>
<comment type="caution">
    <text evidence="3">The sequence shown here is derived from an EMBL/GenBank/DDBJ whole genome shotgun (WGS) entry which is preliminary data.</text>
</comment>
<accession>A0A2T7BNU9</accession>
<evidence type="ECO:0000313" key="4">
    <source>
        <dbReference type="Proteomes" id="UP000244450"/>
    </source>
</evidence>
<dbReference type="RefSeq" id="WP_108685980.1">
    <property type="nucleotide sequence ID" value="NZ_QCYK01000001.1"/>
</dbReference>
<evidence type="ECO:0000259" key="2">
    <source>
        <dbReference type="Pfam" id="PF00246"/>
    </source>
</evidence>
<dbReference type="EMBL" id="QCYK01000001">
    <property type="protein sequence ID" value="PUZ29342.1"/>
    <property type="molecule type" value="Genomic_DNA"/>
</dbReference>
<gene>
    <name evidence="3" type="ORF">DCC81_07755</name>
</gene>
<evidence type="ECO:0000256" key="1">
    <source>
        <dbReference type="SAM" id="SignalP"/>
    </source>
</evidence>
<reference evidence="3 4" key="1">
    <citation type="submission" date="2018-04" db="EMBL/GenBank/DDBJ databases">
        <title>Chitinophaga fuyangensis sp. nov., isolated from soil in a chemical factory.</title>
        <authorList>
            <person name="Chen K."/>
        </authorList>
    </citation>
    <scope>NUCLEOTIDE SEQUENCE [LARGE SCALE GENOMIC DNA]</scope>
    <source>
        <strain evidence="3 4">LY-1</strain>
    </source>
</reference>
<sequence length="588" mass="66695">MRKRYPARLLGTIALAALLALGHSHQAKAQDLITVFEKTKGEATVTYAQCIAYYQTLVKRFPTKMKLLTMGETDAGLPLHLLVYSNDGDFNFTSLHKKNRRIILINNGIHPGEPDGIDASMLLLRDIAQGKKTLPANVTLAVIPIYNIGGALNRSTDFRVDQNGPAAFGSRGNGQNLDLNRDFIKSDSKNALAFQQIYQLTDPDVFVDNHVSNGADYQHIMTLLTTQPDKLGGVMGDFIRNRFEPGLFTQMKEKGYDLVPYVNHTGDLPDSGWVAYQDSPRYSSGYTTLFHTFGFVPETHMLKSYDLRVKATYALMECFISFTSQHSDEIARLRAQTKKEVLTQTSFPLEWTVDKQRDTLIPFKGFQAGYKPSAISGLPRLWYDRSQPFTRPVKFYNHFTPGNYVTRPQAYIIPQGWWKVIRILQNNNVHMQRLAQDTTIAVEVYHIDQYKSLPRPYEGHFLHSGVKTSTSVQKIAFRKGDYLIPMNQVANRYLMETLEPAAGDSFFAWNFFDSVLGQKEGYSDYVFEDIAADYLSKHPELQDALAKQRTADTAFAKSADAQLNFVYKHSPYAEPAFLRYPVFRLMGK</sequence>
<keyword evidence="4" id="KW-1185">Reference proteome</keyword>
<feature type="signal peptide" evidence="1">
    <location>
        <begin position="1"/>
        <end position="29"/>
    </location>
</feature>
<proteinExistence type="predicted"/>
<dbReference type="Pfam" id="PF00246">
    <property type="entry name" value="Peptidase_M14"/>
    <property type="match status" value="1"/>
</dbReference>
<dbReference type="SUPFAM" id="SSF53187">
    <property type="entry name" value="Zn-dependent exopeptidases"/>
    <property type="match status" value="1"/>
</dbReference>
<evidence type="ECO:0000313" key="3">
    <source>
        <dbReference type="EMBL" id="PUZ29342.1"/>
    </source>
</evidence>
<dbReference type="InterPro" id="IPR000834">
    <property type="entry name" value="Peptidase_M14"/>
</dbReference>
<feature type="domain" description="Peptidase M14" evidence="2">
    <location>
        <begin position="52"/>
        <end position="186"/>
    </location>
</feature>
<dbReference type="GO" id="GO:0008270">
    <property type="term" value="F:zinc ion binding"/>
    <property type="evidence" value="ECO:0007669"/>
    <property type="project" value="InterPro"/>
</dbReference>
<keyword evidence="1" id="KW-0732">Signal</keyword>